<feature type="signal peptide" evidence="1">
    <location>
        <begin position="1"/>
        <end position="21"/>
    </location>
</feature>
<dbReference type="AlphaFoldDB" id="A0A1Z5IJW6"/>
<evidence type="ECO:0008006" key="4">
    <source>
        <dbReference type="Google" id="ProtNLM"/>
    </source>
</evidence>
<name>A0A1Z5IJW6_9LACO</name>
<gene>
    <name evidence="2" type="ORF">IWT126_02138</name>
</gene>
<keyword evidence="1" id="KW-0732">Signal</keyword>
<dbReference type="Proteomes" id="UP000198402">
    <property type="component" value="Unassembled WGS sequence"/>
</dbReference>
<evidence type="ECO:0000313" key="3">
    <source>
        <dbReference type="Proteomes" id="UP000198402"/>
    </source>
</evidence>
<protein>
    <recommendedName>
        <fullName evidence="4">Extracellular protein</fullName>
    </recommendedName>
</protein>
<proteinExistence type="predicted"/>
<keyword evidence="3" id="KW-1185">Reference proteome</keyword>
<dbReference type="OrthoDB" id="2281606at2"/>
<feature type="chain" id="PRO_5039537081" description="Extracellular protein" evidence="1">
    <location>
        <begin position="22"/>
        <end position="200"/>
    </location>
</feature>
<dbReference type="EMBL" id="BCMG01000012">
    <property type="protein sequence ID" value="GAX02074.1"/>
    <property type="molecule type" value="Genomic_DNA"/>
</dbReference>
<sequence>MKRWLKICVAAFALTLGLATASTVDVHASSFTYFGNNGTKTYHHKVISYQKYTLNKTYNLKDPWTGASSQVRLYHLYVFHVARSQSRYQTWVKLTGHAHCTNSTSNPVSNLNFENSTMDGLTTVGIMRIFDSTPAGYTFSANASKAPYMLSKTGLPNGKSESFQLLDHSKTATHKLGKTTIWLYITQGFAQYQTLKLNLK</sequence>
<organism evidence="2 3">
    <name type="scientific">Secundilactobacillus silagei JCM 19001</name>
    <dbReference type="NCBI Taxonomy" id="1302250"/>
    <lineage>
        <taxon>Bacteria</taxon>
        <taxon>Bacillati</taxon>
        <taxon>Bacillota</taxon>
        <taxon>Bacilli</taxon>
        <taxon>Lactobacillales</taxon>
        <taxon>Lactobacillaceae</taxon>
        <taxon>Secundilactobacillus</taxon>
    </lineage>
</organism>
<accession>A0A1Z5IJW6</accession>
<reference evidence="2 3" key="1">
    <citation type="submission" date="2015-11" db="EMBL/GenBank/DDBJ databases">
        <title>Draft genome sequences of new species of the genus Lactobacillus isolated from orchardgrass silage.</title>
        <authorList>
            <person name="Tohno M."/>
            <person name="Tanizawa Y."/>
            <person name="Arita M."/>
        </authorList>
    </citation>
    <scope>NUCLEOTIDE SEQUENCE [LARGE SCALE GENOMIC DNA]</scope>
    <source>
        <strain evidence="2 3">IWT126</strain>
    </source>
</reference>
<evidence type="ECO:0000256" key="1">
    <source>
        <dbReference type="SAM" id="SignalP"/>
    </source>
</evidence>
<evidence type="ECO:0000313" key="2">
    <source>
        <dbReference type="EMBL" id="GAX02074.1"/>
    </source>
</evidence>
<dbReference type="RefSeq" id="WP_054655807.1">
    <property type="nucleotide sequence ID" value="NZ_BBFL01000013.1"/>
</dbReference>
<comment type="caution">
    <text evidence="2">The sequence shown here is derived from an EMBL/GenBank/DDBJ whole genome shotgun (WGS) entry which is preliminary data.</text>
</comment>